<feature type="domain" description="T-SNARE coiled-coil homology" evidence="2">
    <location>
        <begin position="120"/>
        <end position="176"/>
    </location>
</feature>
<evidence type="ECO:0000259" key="2">
    <source>
        <dbReference type="PROSITE" id="PS50192"/>
    </source>
</evidence>
<name>A0AAV4C2P9_9GAST</name>
<reference evidence="3 4" key="1">
    <citation type="journal article" date="2021" name="Elife">
        <title>Chloroplast acquisition without the gene transfer in kleptoplastic sea slugs, Plakobranchus ocellatus.</title>
        <authorList>
            <person name="Maeda T."/>
            <person name="Takahashi S."/>
            <person name="Yoshida T."/>
            <person name="Shimamura S."/>
            <person name="Takaki Y."/>
            <person name="Nagai Y."/>
            <person name="Toyoda A."/>
            <person name="Suzuki Y."/>
            <person name="Arimoto A."/>
            <person name="Ishii H."/>
            <person name="Satoh N."/>
            <person name="Nishiyama T."/>
            <person name="Hasebe M."/>
            <person name="Maruyama T."/>
            <person name="Minagawa J."/>
            <person name="Obokata J."/>
            <person name="Shigenobu S."/>
        </authorList>
    </citation>
    <scope>NUCLEOTIDE SEQUENCE [LARGE SCALE GENOMIC DNA]</scope>
</reference>
<comment type="caution">
    <text evidence="3">The sequence shown here is derived from an EMBL/GenBank/DDBJ whole genome shotgun (WGS) entry which is preliminary data.</text>
</comment>
<protein>
    <submittedName>
        <fullName evidence="3">Synaptosomal-associated protein 47</fullName>
    </submittedName>
</protein>
<evidence type="ECO:0000256" key="1">
    <source>
        <dbReference type="SAM" id="MobiDB-lite"/>
    </source>
</evidence>
<sequence>IIHHFKWSEVSRVRAVSPWEILVTQYLIGQPDLSYNIVSVQLPRILCHITQFAGGKVEYLEPMQDTKRHGTNSKNLQVSDPISMDGLQQYKSYEPRQHQHQQQQQQQQQQTRSWKDEMISDSEVSELSAALTSIKATALGVSSEQDAQLDDIDHLTSSVTRANDRIKAMNRTMDRLLK</sequence>
<proteinExistence type="predicted"/>
<feature type="region of interest" description="Disordered" evidence="1">
    <location>
        <begin position="94"/>
        <end position="118"/>
    </location>
</feature>
<keyword evidence="4" id="KW-1185">Reference proteome</keyword>
<feature type="compositionally biased region" description="Low complexity" evidence="1">
    <location>
        <begin position="100"/>
        <end position="110"/>
    </location>
</feature>
<gene>
    <name evidence="3" type="ORF">PoB_005218500</name>
</gene>
<dbReference type="Gene3D" id="1.20.5.110">
    <property type="match status" value="1"/>
</dbReference>
<dbReference type="Proteomes" id="UP000735302">
    <property type="component" value="Unassembled WGS sequence"/>
</dbReference>
<accession>A0AAV4C2P9</accession>
<evidence type="ECO:0000313" key="3">
    <source>
        <dbReference type="EMBL" id="GFO25680.1"/>
    </source>
</evidence>
<dbReference type="EMBL" id="BLXT01005771">
    <property type="protein sequence ID" value="GFO25680.1"/>
    <property type="molecule type" value="Genomic_DNA"/>
</dbReference>
<dbReference type="AlphaFoldDB" id="A0AAV4C2P9"/>
<organism evidence="3 4">
    <name type="scientific">Plakobranchus ocellatus</name>
    <dbReference type="NCBI Taxonomy" id="259542"/>
    <lineage>
        <taxon>Eukaryota</taxon>
        <taxon>Metazoa</taxon>
        <taxon>Spiralia</taxon>
        <taxon>Lophotrochozoa</taxon>
        <taxon>Mollusca</taxon>
        <taxon>Gastropoda</taxon>
        <taxon>Heterobranchia</taxon>
        <taxon>Euthyneura</taxon>
        <taxon>Panpulmonata</taxon>
        <taxon>Sacoglossa</taxon>
        <taxon>Placobranchoidea</taxon>
        <taxon>Plakobranchidae</taxon>
        <taxon>Plakobranchus</taxon>
    </lineage>
</organism>
<dbReference type="InterPro" id="IPR000727">
    <property type="entry name" value="T_SNARE_dom"/>
</dbReference>
<dbReference type="PROSITE" id="PS50192">
    <property type="entry name" value="T_SNARE"/>
    <property type="match status" value="1"/>
</dbReference>
<evidence type="ECO:0000313" key="4">
    <source>
        <dbReference type="Proteomes" id="UP000735302"/>
    </source>
</evidence>
<feature type="non-terminal residue" evidence="3">
    <location>
        <position position="1"/>
    </location>
</feature>